<dbReference type="Gene3D" id="2.60.40.10">
    <property type="entry name" value="Immunoglobulins"/>
    <property type="match status" value="1"/>
</dbReference>
<dbReference type="PROSITE" id="PS50234">
    <property type="entry name" value="VWFA"/>
    <property type="match status" value="2"/>
</dbReference>
<organism evidence="2 3">
    <name type="scientific">Pontivivens ytuae</name>
    <dbReference type="NCBI Taxonomy" id="2789856"/>
    <lineage>
        <taxon>Bacteria</taxon>
        <taxon>Pseudomonadati</taxon>
        <taxon>Pseudomonadota</taxon>
        <taxon>Alphaproteobacteria</taxon>
        <taxon>Rhodobacterales</taxon>
        <taxon>Paracoccaceae</taxon>
        <taxon>Pontivivens</taxon>
    </lineage>
</organism>
<name>A0A7S9QDZ1_9RHOB</name>
<dbReference type="SUPFAM" id="SSF53300">
    <property type="entry name" value="vWA-like"/>
    <property type="match status" value="2"/>
</dbReference>
<dbReference type="SMART" id="SM00327">
    <property type="entry name" value="VWA"/>
    <property type="match status" value="2"/>
</dbReference>
<dbReference type="NCBIfam" id="TIGR01965">
    <property type="entry name" value="VCBS_repeat"/>
    <property type="match status" value="6"/>
</dbReference>
<dbReference type="InterPro" id="IPR036465">
    <property type="entry name" value="vWFA_dom_sf"/>
</dbReference>
<feature type="domain" description="VWFA" evidence="1">
    <location>
        <begin position="1784"/>
        <end position="1967"/>
    </location>
</feature>
<evidence type="ECO:0000259" key="1">
    <source>
        <dbReference type="PROSITE" id="PS50234"/>
    </source>
</evidence>
<dbReference type="EMBL" id="CP064942">
    <property type="protein sequence ID" value="QPH54862.1"/>
    <property type="molecule type" value="Genomic_DNA"/>
</dbReference>
<accession>A0A7S9QDZ1</accession>
<dbReference type="InterPro" id="IPR010221">
    <property type="entry name" value="VCBS_dom"/>
</dbReference>
<dbReference type="CDD" id="cd00198">
    <property type="entry name" value="vWFA"/>
    <property type="match status" value="2"/>
</dbReference>
<dbReference type="SUPFAM" id="SSF49785">
    <property type="entry name" value="Galactose-binding domain-like"/>
    <property type="match status" value="1"/>
</dbReference>
<dbReference type="RefSeq" id="WP_196104063.1">
    <property type="nucleotide sequence ID" value="NZ_CP064942.1"/>
</dbReference>
<dbReference type="Gene3D" id="2.60.120.260">
    <property type="entry name" value="Galactose-binding domain-like"/>
    <property type="match status" value="1"/>
</dbReference>
<feature type="domain" description="VWFA" evidence="1">
    <location>
        <begin position="709"/>
        <end position="926"/>
    </location>
</feature>
<keyword evidence="3" id="KW-1185">Reference proteome</keyword>
<evidence type="ECO:0000313" key="2">
    <source>
        <dbReference type="EMBL" id="QPH54862.1"/>
    </source>
</evidence>
<protein>
    <submittedName>
        <fullName evidence="2">VCBS domain-containing protein</fullName>
    </submittedName>
</protein>
<reference evidence="2 3" key="1">
    <citation type="submission" date="2020-11" db="EMBL/GenBank/DDBJ databases">
        <title>Description of Pontivivens ytuae sp. nov. isolated from deep sea sediment of Mariana Trench.</title>
        <authorList>
            <person name="Wang Z."/>
            <person name="Sun Q.-L."/>
            <person name="Xu X.-D."/>
            <person name="Tang Y.-Z."/>
            <person name="Zhang J."/>
        </authorList>
    </citation>
    <scope>NUCLEOTIDE SEQUENCE [LARGE SCALE GENOMIC DNA]</scope>
    <source>
        <strain evidence="2 3">MT2928</strain>
    </source>
</reference>
<dbReference type="KEGG" id="poz:I0K15_03585"/>
<dbReference type="Pfam" id="PF17963">
    <property type="entry name" value="Big_9"/>
    <property type="match status" value="1"/>
</dbReference>
<dbReference type="InterPro" id="IPR040853">
    <property type="entry name" value="RapA2_cadherin-like"/>
</dbReference>
<dbReference type="Gene3D" id="3.40.50.410">
    <property type="entry name" value="von Willebrand factor, type A domain"/>
    <property type="match status" value="2"/>
</dbReference>
<dbReference type="InterPro" id="IPR008979">
    <property type="entry name" value="Galactose-bd-like_sf"/>
</dbReference>
<sequence length="1971" mass="204811">MAIGDTTTIQAEHMNLSGGYQTASAHGYTYIENRSSNEGVAETVYDGEAGVYDLDLNVFDENDGEAVVGVYVNGELIDTITFDADSSGGYVRNTSTTYTLEGVELEPGDVIALVGLRDDGEMARIDSVDLTMTAELPGADGPVTTVEITNETFTNGAEGWSDNSTDQDGGFSDMLGRFSGSDGVVATEKTFDVPSGAESVTISFDFLRIDSWDGEEFIVTINGQQISLGEFWAGNAGDRSGEAGDVSWTLVENGDASQIGFWDGKSWTTDQVLTVTMTIDNPGDSLSLGFGSTLNQSLRDESFGIDNLNITAEVVGDPAELADDAYATDEDTGVTGNLLDNDTGVSEINSLSVGEMGEEIQVTTANGYTGTLVVNADGTFSYTPGPDADAMGEGEADSFTFEYGITSTTSTSETHTIDFEQFCRGEVITDQIDGVTISVWARNPNHNEGVDEAMIFDTDNPTGGDSDLATDDQGNVLIISEDNQSWNPDDNARGGSFTLDFDEPSTVEQLTWVDIDHGETNKIKFYDAAGNLITEMDGLTTGNGGQGTQQFNVDGVSKMVIEMSGSGAIDDIVYATGEEVTTTDTATVTIDIAGTADAAPVVTVDAVDDAYTVTEDEGAGDVEGNVLDNDSRSDGAEPGPVVQVNGQAGNVGEWIDLTEGGRVMINADGTIDFDANGDYEYLNEGESTQVQLDYSIEGPIDPDSLTQQNILFVVDKSGSTGDQFAGTAVGDLNGDGVSNTILDAQIASYQALSAQIAALGYPADKINIGLVVFDGSRPGGDTGGNVTGDAQILGTFQPGSSDLSDALASIQDGGWTNFESALFDANDWYASVDAQTTDNNVMYFLSDGANNTGSGFGDGNPGAGVLEQVQALSSDYNTKNVAVGVGSNAVLEQLNDIDNTDGAEIVTTTDGLTAALLEGFEFSDPATDTATVTITITGLDDNLPPMVEMQEATTDENTPVYGDLLDGATDPDGDVVTLLSIDIGEIGQPIQIVTDGGRNGTLTVTADGLFEFVPDGIDLDLGETDTFSFGFTGTDGELTDSNIAKITITGLNDGPSAKAQFASTDEAAADGTPNSVSGDLLDGASDADGDTITLKEISVGEIGEEISIVTDGGKTGTLVVNPDGTFTFTSTDSSMDVNETDTYTFEFTVSSSGGTTEQTDTQTATITINGLNDAPVAIDQAVETNEQNDQGLENSVSGDLLNGASDVDGDVVSLSSTSIGAVGETVSVTTDGGKTGDLTINADGTFTFTSTDESLDKGETDTLTFTFTVESSGGTTVQTDEATAVVTINGVNVAPVAVDYAGTISEQNTEGLVSEITGNLLDGATDQDGDAVSLFSTTLGAIGETVEVTTSNGKTALLTVNADGTFTLVSTDDSMDLTETDTVEFDFTVVSSGGVTDQFDTKSATITIEGVNVGPVAEDKVYDVFEANAEGLESSVSGDLLEAATDADGDAIALKSTTLGTIGERVAVVTDGGRDGFLTINADGTFTFESASDDLDLGQSDTITFDFEVVSSGGAVEQTDTKTATININGVNVPPVAVDKAATINEDEKAQFNLLVDASDADGDEVTLMGISDGLVVSDGAIVRNDVITDGGRTGTLTVLSDGRVIFDPSVEMAEDMNTGDTDTFTFTFTVASSDGGVVQTDTKTATITILGEDENNPPQATGEVLTINEDEIASSEIFGDTPLATDPDAGDSLDLIEINGQAFTAGSEITLTSQENNYDGTLVVNADGTFSFDPGDSFLALNQGETETVTFDYTVADQAGETASATITIEVNGLSDEPGADVNVIFLIDASTSMFVNNSNATVDRNVDGSYSSIDLAIGTANAVAEGAFLVYDLFEPDLSLETSFYAYGDLVDQVNMPEDIQIARGDGSDLGAALEYLQTQLDPNARNHIYILTDSYTTDTGAQEAYDALTADWNADIEAIAIGSDGGTLTALEGLDADDVVSQVAKELDIIAVSLDEEIALEDDLFALT</sequence>
<dbReference type="InterPro" id="IPR013783">
    <property type="entry name" value="Ig-like_fold"/>
</dbReference>
<evidence type="ECO:0000313" key="3">
    <source>
        <dbReference type="Proteomes" id="UP000594800"/>
    </source>
</evidence>
<gene>
    <name evidence="2" type="ORF">I0K15_03585</name>
</gene>
<dbReference type="Pfam" id="PF17803">
    <property type="entry name" value="Cadherin_4"/>
    <property type="match status" value="8"/>
</dbReference>
<dbReference type="Proteomes" id="UP000594800">
    <property type="component" value="Chromosome"/>
</dbReference>
<proteinExistence type="predicted"/>
<dbReference type="InterPro" id="IPR002035">
    <property type="entry name" value="VWF_A"/>
</dbReference>